<organism evidence="1 2">
    <name type="scientific">Moniliophthora roreri (strain MCA 2997)</name>
    <name type="common">Cocoa frosty pod rot fungus</name>
    <name type="synonym">Crinipellis roreri</name>
    <dbReference type="NCBI Taxonomy" id="1381753"/>
    <lineage>
        <taxon>Eukaryota</taxon>
        <taxon>Fungi</taxon>
        <taxon>Dikarya</taxon>
        <taxon>Basidiomycota</taxon>
        <taxon>Agaricomycotina</taxon>
        <taxon>Agaricomycetes</taxon>
        <taxon>Agaricomycetidae</taxon>
        <taxon>Agaricales</taxon>
        <taxon>Marasmiineae</taxon>
        <taxon>Marasmiaceae</taxon>
        <taxon>Moniliophthora</taxon>
    </lineage>
</organism>
<dbReference type="AlphaFoldDB" id="V2X1V5"/>
<evidence type="ECO:0000313" key="1">
    <source>
        <dbReference type="EMBL" id="ESK86445.1"/>
    </source>
</evidence>
<dbReference type="HOGENOM" id="CLU_2590310_0_0_1"/>
<reference evidence="1 2" key="1">
    <citation type="journal article" date="2014" name="BMC Genomics">
        <title>Genome and secretome analysis of the hemibiotrophic fungal pathogen, Moniliophthora roreri, which causes frosty pod rot disease of cacao: mechanisms of the biotrophic and necrotrophic phases.</title>
        <authorList>
            <person name="Meinhardt L.W."/>
            <person name="Costa G.G.L."/>
            <person name="Thomazella D.P.T."/>
            <person name="Teixeira P.J.P.L."/>
            <person name="Carazzolle M.F."/>
            <person name="Schuster S.C."/>
            <person name="Carlson J.E."/>
            <person name="Guiltinan M.J."/>
            <person name="Mieczkowski P."/>
            <person name="Farmer A."/>
            <person name="Ramaraj T."/>
            <person name="Crozier J."/>
            <person name="Davis R.E."/>
            <person name="Shao J."/>
            <person name="Melnick R.L."/>
            <person name="Pereira G.A.G."/>
            <person name="Bailey B.A."/>
        </authorList>
    </citation>
    <scope>NUCLEOTIDE SEQUENCE [LARGE SCALE GENOMIC DNA]</scope>
    <source>
        <strain evidence="1 2">MCA 2997</strain>
    </source>
</reference>
<keyword evidence="2" id="KW-1185">Reference proteome</keyword>
<sequence>MVRKEAAWGNVLHTTNSGEPRLRLKVRTNSTVDAFVSLSTTWRSRARPRADGGQLLRYITSSIHLQPKISLKAQRAAQAR</sequence>
<dbReference type="KEGG" id="mrr:Moror_4918"/>
<comment type="caution">
    <text evidence="1">The sequence shown here is derived from an EMBL/GenBank/DDBJ whole genome shotgun (WGS) entry which is preliminary data.</text>
</comment>
<protein>
    <submittedName>
        <fullName evidence="1">Uncharacterized protein</fullName>
    </submittedName>
</protein>
<evidence type="ECO:0000313" key="2">
    <source>
        <dbReference type="Proteomes" id="UP000017559"/>
    </source>
</evidence>
<gene>
    <name evidence="1" type="ORF">Moror_4918</name>
</gene>
<accession>V2X1V5</accession>
<name>V2X1V5_MONRO</name>
<dbReference type="EMBL" id="AWSO01000930">
    <property type="protein sequence ID" value="ESK86445.1"/>
    <property type="molecule type" value="Genomic_DNA"/>
</dbReference>
<dbReference type="Proteomes" id="UP000017559">
    <property type="component" value="Unassembled WGS sequence"/>
</dbReference>
<proteinExistence type="predicted"/>